<keyword evidence="1" id="KW-0732">Signal</keyword>
<evidence type="ECO:0000313" key="3">
    <source>
        <dbReference type="Proteomes" id="UP000278907"/>
    </source>
</evidence>
<dbReference type="Proteomes" id="UP000278907">
    <property type="component" value="Unassembled WGS sequence"/>
</dbReference>
<gene>
    <name evidence="2" type="ORF">D7Y13_20980</name>
</gene>
<organism evidence="2 3">
    <name type="scientific">Corallococcus praedator</name>
    <dbReference type="NCBI Taxonomy" id="2316724"/>
    <lineage>
        <taxon>Bacteria</taxon>
        <taxon>Pseudomonadati</taxon>
        <taxon>Myxococcota</taxon>
        <taxon>Myxococcia</taxon>
        <taxon>Myxococcales</taxon>
        <taxon>Cystobacterineae</taxon>
        <taxon>Myxococcaceae</taxon>
        <taxon>Corallococcus</taxon>
    </lineage>
</organism>
<accession>A0ABX9QEW8</accession>
<reference evidence="2 3" key="1">
    <citation type="submission" date="2018-09" db="EMBL/GenBank/DDBJ databases">
        <authorList>
            <person name="Livingstone P.G."/>
            <person name="Whitworth D.E."/>
        </authorList>
    </citation>
    <scope>NUCLEOTIDE SEQUENCE [LARGE SCALE GENOMIC DNA]</scope>
    <source>
        <strain evidence="2 3">CA031B</strain>
    </source>
</reference>
<keyword evidence="3" id="KW-1185">Reference proteome</keyword>
<evidence type="ECO:0000256" key="1">
    <source>
        <dbReference type="SAM" id="SignalP"/>
    </source>
</evidence>
<dbReference type="RefSeq" id="WP_120584792.1">
    <property type="nucleotide sequence ID" value="NZ_RAWI01000161.1"/>
</dbReference>
<sequence>MKRQAALVSLFALVATACGEGMEARSVLATQESAVLPSGDTLSGNWCQVGWPGCASIGSGGSGHMSSGGDGCWLVGDLVFSGLTPGATAGTYVGTRYMYGTGICGYPPPRSVTITMTGPDSFTEVAGDFSADWVRSP</sequence>
<dbReference type="PROSITE" id="PS51257">
    <property type="entry name" value="PROKAR_LIPOPROTEIN"/>
    <property type="match status" value="1"/>
</dbReference>
<dbReference type="EMBL" id="RAWI01000161">
    <property type="protein sequence ID" value="RKI06083.1"/>
    <property type="molecule type" value="Genomic_DNA"/>
</dbReference>
<proteinExistence type="predicted"/>
<feature type="signal peptide" evidence="1">
    <location>
        <begin position="1"/>
        <end position="17"/>
    </location>
</feature>
<feature type="chain" id="PRO_5045777554" description="Lipoprotein" evidence="1">
    <location>
        <begin position="18"/>
        <end position="137"/>
    </location>
</feature>
<protein>
    <recommendedName>
        <fullName evidence="4">Lipoprotein</fullName>
    </recommendedName>
</protein>
<name>A0ABX9QEW8_9BACT</name>
<evidence type="ECO:0008006" key="4">
    <source>
        <dbReference type="Google" id="ProtNLM"/>
    </source>
</evidence>
<evidence type="ECO:0000313" key="2">
    <source>
        <dbReference type="EMBL" id="RKI06083.1"/>
    </source>
</evidence>
<comment type="caution">
    <text evidence="2">The sequence shown here is derived from an EMBL/GenBank/DDBJ whole genome shotgun (WGS) entry which is preliminary data.</text>
</comment>